<feature type="binding site" evidence="1">
    <location>
        <position position="213"/>
    </location>
    <ligand>
        <name>ATP</name>
        <dbReference type="ChEBI" id="CHEBI:30616"/>
    </ligand>
</feature>
<dbReference type="InterPro" id="IPR025758">
    <property type="entry name" value="Fic/DOC_N"/>
</dbReference>
<feature type="active site" evidence="2">
    <location>
        <position position="213"/>
    </location>
</feature>
<feature type="binding site" evidence="1">
    <location>
        <begin position="218"/>
        <end position="224"/>
    </location>
    <ligand>
        <name>ATP</name>
        <dbReference type="ChEBI" id="CHEBI:30616"/>
    </ligand>
</feature>
<name>A0A1H2DLL6_9PROT</name>
<feature type="binding site" evidence="1">
    <location>
        <position position="255"/>
    </location>
    <ligand>
        <name>ATP</name>
        <dbReference type="ChEBI" id="CHEBI:30616"/>
    </ligand>
</feature>
<organism evidence="5 6">
    <name type="scientific">Nitrosomonas ureae</name>
    <dbReference type="NCBI Taxonomy" id="44577"/>
    <lineage>
        <taxon>Bacteria</taxon>
        <taxon>Pseudomonadati</taxon>
        <taxon>Pseudomonadota</taxon>
        <taxon>Betaproteobacteria</taxon>
        <taxon>Nitrosomonadales</taxon>
        <taxon>Nitrosomonadaceae</taxon>
        <taxon>Nitrosomonas</taxon>
    </lineage>
</organism>
<evidence type="ECO:0000259" key="4">
    <source>
        <dbReference type="PROSITE" id="PS51459"/>
    </source>
</evidence>
<evidence type="ECO:0000313" key="6">
    <source>
        <dbReference type="Proteomes" id="UP000182882"/>
    </source>
</evidence>
<feature type="binding site" evidence="3">
    <location>
        <begin position="217"/>
        <end position="224"/>
    </location>
    <ligand>
        <name>ATP</name>
        <dbReference type="ChEBI" id="CHEBI:30616"/>
    </ligand>
</feature>
<dbReference type="PROSITE" id="PS51459">
    <property type="entry name" value="FIDO"/>
    <property type="match status" value="1"/>
</dbReference>
<dbReference type="InterPro" id="IPR040198">
    <property type="entry name" value="Fido_containing"/>
</dbReference>
<evidence type="ECO:0000313" key="5">
    <source>
        <dbReference type="EMBL" id="SDT83810.1"/>
    </source>
</evidence>
<dbReference type="InterPro" id="IPR036597">
    <property type="entry name" value="Fido-like_dom_sf"/>
</dbReference>
<proteinExistence type="predicted"/>
<dbReference type="Pfam" id="PF13784">
    <property type="entry name" value="Fic_N"/>
    <property type="match status" value="1"/>
</dbReference>
<dbReference type="RefSeq" id="WP_082632999.1">
    <property type="nucleotide sequence ID" value="NZ_CP013341.1"/>
</dbReference>
<dbReference type="GO" id="GO:0005524">
    <property type="term" value="F:ATP binding"/>
    <property type="evidence" value="ECO:0007669"/>
    <property type="project" value="UniProtKB-KW"/>
</dbReference>
<dbReference type="InterPro" id="IPR026287">
    <property type="entry name" value="SoFic-like"/>
</dbReference>
<dbReference type="AlphaFoldDB" id="A0A1H2DLL6"/>
<protein>
    <submittedName>
        <fullName evidence="5">Fic family protein</fullName>
    </submittedName>
</protein>
<dbReference type="Pfam" id="PF02661">
    <property type="entry name" value="Fic"/>
    <property type="match status" value="1"/>
</dbReference>
<dbReference type="PANTHER" id="PTHR13504:SF38">
    <property type="entry name" value="FIDO DOMAIN-CONTAINING PROTEIN"/>
    <property type="match status" value="1"/>
</dbReference>
<feature type="domain" description="Fido" evidence="4">
    <location>
        <begin position="127"/>
        <end position="277"/>
    </location>
</feature>
<keyword evidence="1" id="KW-0547">Nucleotide-binding</keyword>
<evidence type="ECO:0000256" key="1">
    <source>
        <dbReference type="PIRSR" id="PIRSR038925-1"/>
    </source>
</evidence>
<dbReference type="PANTHER" id="PTHR13504">
    <property type="entry name" value="FIDO DOMAIN-CONTAINING PROTEIN DDB_G0283145"/>
    <property type="match status" value="1"/>
</dbReference>
<gene>
    <name evidence="5" type="ORF">SAMN05216406_1012</name>
</gene>
<dbReference type="EMBL" id="FNLN01000001">
    <property type="protein sequence ID" value="SDT83810.1"/>
    <property type="molecule type" value="Genomic_DNA"/>
</dbReference>
<dbReference type="PIRSF" id="PIRSF038925">
    <property type="entry name" value="AMP-prot_trans"/>
    <property type="match status" value="1"/>
</dbReference>
<feature type="binding site" evidence="1">
    <location>
        <position position="81"/>
    </location>
    <ligand>
        <name>ATP</name>
        <dbReference type="ChEBI" id="CHEBI:30616"/>
    </ligand>
</feature>
<dbReference type="SUPFAM" id="SSF140931">
    <property type="entry name" value="Fic-like"/>
    <property type="match status" value="1"/>
</dbReference>
<evidence type="ECO:0000256" key="2">
    <source>
        <dbReference type="PIRSR" id="PIRSR640198-1"/>
    </source>
</evidence>
<dbReference type="Gene3D" id="1.10.3290.10">
    <property type="entry name" value="Fido-like domain"/>
    <property type="match status" value="1"/>
</dbReference>
<dbReference type="InterPro" id="IPR003812">
    <property type="entry name" value="Fido"/>
</dbReference>
<keyword evidence="6" id="KW-1185">Reference proteome</keyword>
<keyword evidence="1" id="KW-0067">ATP-binding</keyword>
<accession>A0A1H2DLL6</accession>
<dbReference type="Proteomes" id="UP000182882">
    <property type="component" value="Unassembled WGS sequence"/>
</dbReference>
<reference evidence="6" key="1">
    <citation type="submission" date="2016-10" db="EMBL/GenBank/DDBJ databases">
        <authorList>
            <person name="Varghese N."/>
            <person name="Submissions S."/>
        </authorList>
    </citation>
    <scope>NUCLEOTIDE SEQUENCE [LARGE SCALE GENOMIC DNA]</scope>
    <source>
        <strain evidence="6">Nm10</strain>
    </source>
</reference>
<sequence length="380" mass="43575">MTIHLEQYQSGQYQKGYEYRYFLPSSINDEWVWQTPQINLLLEKAAVKLGELNSFARLVPNADLFIQLHVTKEAVVSSRIEGTQTNMREAVLPESEILPEHRNDWREVQNYTQALNQAISDLQTLPLSSRLLKQTHATLLQSVRSEYKTPGEFRTSQNWIGGHSLADAAFIPPHHQHVNELMGDLEHFLHNHDIHVPALIRIAIAHYQFETIHPFLDGNGRIGRLLITLFLVSEGILDKPLLYLSSYFEKNKGLYYDNLMVVREKNDMLQWLKYFLVGVEQTATLAVSTLSNIIALKVRLEQGLQLKLGRRAVSAQRLLNALFIQPATSVETVQKICDISYKAANELVAQMRAHGILQEITGQTRNRVFIFAEYLEIFDN</sequence>
<evidence type="ECO:0000256" key="3">
    <source>
        <dbReference type="PIRSR" id="PIRSR640198-2"/>
    </source>
</evidence>